<evidence type="ECO:0000313" key="1">
    <source>
        <dbReference type="EMBL" id="KAH9529976.1"/>
    </source>
</evidence>
<keyword evidence="2" id="KW-1185">Reference proteome</keyword>
<comment type="caution">
    <text evidence="1">The sequence shown here is derived from an EMBL/GenBank/DDBJ whole genome shotgun (WGS) entry which is preliminary data.</text>
</comment>
<name>A0A922LAZ7_DERFA</name>
<feature type="non-terminal residue" evidence="1">
    <location>
        <position position="1"/>
    </location>
</feature>
<reference evidence="1" key="2">
    <citation type="journal article" date="2022" name="Res Sq">
        <title>Comparative Genomics Reveals Insights into the Divergent Evolution of Astigmatic Mites and Household Pest Adaptations.</title>
        <authorList>
            <person name="Xiong Q."/>
            <person name="Wan A.T.-Y."/>
            <person name="Liu X.-Y."/>
            <person name="Fung C.S.-H."/>
            <person name="Xiao X."/>
            <person name="Malainual N."/>
            <person name="Hou J."/>
            <person name="Wang L."/>
            <person name="Wang M."/>
            <person name="Yang K."/>
            <person name="Cui Y."/>
            <person name="Leung E."/>
            <person name="Nong W."/>
            <person name="Shin S.-K."/>
            <person name="Au S."/>
            <person name="Jeong K.Y."/>
            <person name="Chew F.T."/>
            <person name="Hui J."/>
            <person name="Leung T.F."/>
            <person name="Tungtrongchitr A."/>
            <person name="Zhong N."/>
            <person name="Liu Z."/>
            <person name="Tsui S."/>
        </authorList>
    </citation>
    <scope>NUCLEOTIDE SEQUENCE</scope>
    <source>
        <strain evidence="1">Derf</strain>
        <tissue evidence="1">Whole organism</tissue>
    </source>
</reference>
<dbReference type="Proteomes" id="UP000790347">
    <property type="component" value="Unassembled WGS sequence"/>
</dbReference>
<accession>A0A922LAZ7</accession>
<sequence>MIHCFIAIYTLYSSMKILNNLALNDWIAGIVDPIIHQHQNQQWIIVDSCHCIPGITDETPDVDKISDIYFFLS</sequence>
<dbReference type="AlphaFoldDB" id="A0A922LAZ7"/>
<proteinExistence type="predicted"/>
<organism evidence="1 2">
    <name type="scientific">Dermatophagoides farinae</name>
    <name type="common">American house dust mite</name>
    <dbReference type="NCBI Taxonomy" id="6954"/>
    <lineage>
        <taxon>Eukaryota</taxon>
        <taxon>Metazoa</taxon>
        <taxon>Ecdysozoa</taxon>
        <taxon>Arthropoda</taxon>
        <taxon>Chelicerata</taxon>
        <taxon>Arachnida</taxon>
        <taxon>Acari</taxon>
        <taxon>Acariformes</taxon>
        <taxon>Sarcoptiformes</taxon>
        <taxon>Astigmata</taxon>
        <taxon>Psoroptidia</taxon>
        <taxon>Analgoidea</taxon>
        <taxon>Pyroglyphidae</taxon>
        <taxon>Dermatophagoidinae</taxon>
        <taxon>Dermatophagoides</taxon>
    </lineage>
</organism>
<protein>
    <submittedName>
        <fullName evidence="1">Uncharacterized protein</fullName>
    </submittedName>
</protein>
<evidence type="ECO:0000313" key="2">
    <source>
        <dbReference type="Proteomes" id="UP000790347"/>
    </source>
</evidence>
<gene>
    <name evidence="1" type="ORF">DERF_003824</name>
</gene>
<reference evidence="1" key="1">
    <citation type="submission" date="2013-05" db="EMBL/GenBank/DDBJ databases">
        <authorList>
            <person name="Yim A.K.Y."/>
            <person name="Chan T.F."/>
            <person name="Ji K.M."/>
            <person name="Liu X.Y."/>
            <person name="Zhou J.W."/>
            <person name="Li R.Q."/>
            <person name="Yang K.Y."/>
            <person name="Li J."/>
            <person name="Li M."/>
            <person name="Law P.T.W."/>
            <person name="Wu Y.L."/>
            <person name="Cai Z.L."/>
            <person name="Qin H."/>
            <person name="Bao Y."/>
            <person name="Leung R.K.K."/>
            <person name="Ng P.K.S."/>
            <person name="Zou J."/>
            <person name="Zhong X.J."/>
            <person name="Ran P.X."/>
            <person name="Zhong N.S."/>
            <person name="Liu Z.G."/>
            <person name="Tsui S.K.W."/>
        </authorList>
    </citation>
    <scope>NUCLEOTIDE SEQUENCE</scope>
    <source>
        <strain evidence="1">Derf</strain>
        <tissue evidence="1">Whole organism</tissue>
    </source>
</reference>
<dbReference type="EMBL" id="ASGP02000001">
    <property type="protein sequence ID" value="KAH9529976.1"/>
    <property type="molecule type" value="Genomic_DNA"/>
</dbReference>